<keyword evidence="5 9" id="KW-0560">Oxidoreductase</keyword>
<keyword evidence="10" id="KW-0472">Membrane</keyword>
<comment type="cofactor">
    <cofactor evidence="1 8">
        <name>heme</name>
        <dbReference type="ChEBI" id="CHEBI:30413"/>
    </cofactor>
</comment>
<sequence length="533" mass="61322">MTWASPAKDGLAETWPALPNGLLSVYLFMAFFILFLFMTRTVFVWGKSHLRLPAGPRPLPIIGNVHQMLNQRPVDVIQKWHQKYGTMVTLRYGQQLAISIASLDIAHDLMRKRGSIYNSRPRFIIASERMTNGLNSAIIPYGKRWQNHHRIMNSLLDVGAVNRYRGLQDLESKQVLMELLATSEFESSISRYASSIIMTLGYGIRLERTDNEIPAKTLKINALPLDAMGNSYYRAVELFPILDRLPGFLAPWKRLSVRVEQETTEFHMQNLETAKSASTWNWVQDALQSKAGSQISSKELAYVIGTLQQAGFEGTRTVLRLLIKAVVLHPNCLQEAQRELDRVVGPNRLPSFDDFPKLHYIHAMMNEAMRWQPPTPFAIPHATTQDDEYMGYHIPNGTVIIPNMWAMSFNPEIFPNPYEFKPDRWIENPKLEHSPFGFGRRICPGRHLGWNSIFILMARLMWAYDITHAYRDGKRVDIDPWDIEFSFTASSRPFEASFQVRSPEKQDIIESEWNVVCKDTVQILEDIRLKKAK</sequence>
<proteinExistence type="inferred from homology"/>
<evidence type="ECO:0000256" key="2">
    <source>
        <dbReference type="ARBA" id="ARBA00010617"/>
    </source>
</evidence>
<dbReference type="GO" id="GO:0016705">
    <property type="term" value="F:oxidoreductase activity, acting on paired donors, with incorporation or reduction of molecular oxygen"/>
    <property type="evidence" value="ECO:0007669"/>
    <property type="project" value="InterPro"/>
</dbReference>
<evidence type="ECO:0000256" key="4">
    <source>
        <dbReference type="ARBA" id="ARBA00022723"/>
    </source>
</evidence>
<accession>A0A0G4P797</accession>
<dbReference type="CDD" id="cd11065">
    <property type="entry name" value="CYP64-like"/>
    <property type="match status" value="1"/>
</dbReference>
<dbReference type="Pfam" id="PF00067">
    <property type="entry name" value="p450"/>
    <property type="match status" value="1"/>
</dbReference>
<organism evidence="11 12">
    <name type="scientific">Penicillium camemberti (strain FM 013)</name>
    <dbReference type="NCBI Taxonomy" id="1429867"/>
    <lineage>
        <taxon>Eukaryota</taxon>
        <taxon>Fungi</taxon>
        <taxon>Dikarya</taxon>
        <taxon>Ascomycota</taxon>
        <taxon>Pezizomycotina</taxon>
        <taxon>Eurotiomycetes</taxon>
        <taxon>Eurotiomycetidae</taxon>
        <taxon>Eurotiales</taxon>
        <taxon>Aspergillaceae</taxon>
        <taxon>Penicillium</taxon>
    </lineage>
</organism>
<dbReference type="GO" id="GO:0004497">
    <property type="term" value="F:monooxygenase activity"/>
    <property type="evidence" value="ECO:0007669"/>
    <property type="project" value="UniProtKB-KW"/>
</dbReference>
<evidence type="ECO:0000256" key="6">
    <source>
        <dbReference type="ARBA" id="ARBA00023004"/>
    </source>
</evidence>
<dbReference type="GO" id="GO:0043386">
    <property type="term" value="P:mycotoxin biosynthetic process"/>
    <property type="evidence" value="ECO:0007669"/>
    <property type="project" value="UniProtKB-ARBA"/>
</dbReference>
<evidence type="ECO:0000256" key="1">
    <source>
        <dbReference type="ARBA" id="ARBA00001971"/>
    </source>
</evidence>
<keyword evidence="4 8" id="KW-0479">Metal-binding</keyword>
<evidence type="ECO:0000256" key="7">
    <source>
        <dbReference type="ARBA" id="ARBA00023033"/>
    </source>
</evidence>
<feature type="transmembrane region" description="Helical" evidence="10">
    <location>
        <begin position="23"/>
        <end position="43"/>
    </location>
</feature>
<dbReference type="STRING" id="1429867.A0A0G4P797"/>
<dbReference type="InterPro" id="IPR001128">
    <property type="entry name" value="Cyt_P450"/>
</dbReference>
<dbReference type="InterPro" id="IPR002401">
    <property type="entry name" value="Cyt_P450_E_grp-I"/>
</dbReference>
<keyword evidence="3 8" id="KW-0349">Heme</keyword>
<dbReference type="Gene3D" id="1.10.630.10">
    <property type="entry name" value="Cytochrome P450"/>
    <property type="match status" value="1"/>
</dbReference>
<evidence type="ECO:0000313" key="12">
    <source>
        <dbReference type="Proteomes" id="UP000053732"/>
    </source>
</evidence>
<keyword evidence="7 9" id="KW-0503">Monooxygenase</keyword>
<dbReference type="GO" id="GO:0005506">
    <property type="term" value="F:iron ion binding"/>
    <property type="evidence" value="ECO:0007669"/>
    <property type="project" value="InterPro"/>
</dbReference>
<comment type="similarity">
    <text evidence="2 9">Belongs to the cytochrome P450 family.</text>
</comment>
<dbReference type="PROSITE" id="PS00086">
    <property type="entry name" value="CYTOCHROME_P450"/>
    <property type="match status" value="1"/>
</dbReference>
<dbReference type="PRINTS" id="PR00463">
    <property type="entry name" value="EP450I"/>
</dbReference>
<dbReference type="GO" id="GO:0020037">
    <property type="term" value="F:heme binding"/>
    <property type="evidence" value="ECO:0007669"/>
    <property type="project" value="InterPro"/>
</dbReference>
<evidence type="ECO:0000313" key="11">
    <source>
        <dbReference type="EMBL" id="CRL22191.1"/>
    </source>
</evidence>
<reference evidence="11 12" key="1">
    <citation type="journal article" date="2014" name="Nat. Commun.">
        <title>Multiple recent horizontal transfers of a large genomic region in cheese making fungi.</title>
        <authorList>
            <person name="Cheeseman K."/>
            <person name="Ropars J."/>
            <person name="Renault P."/>
            <person name="Dupont J."/>
            <person name="Gouzy J."/>
            <person name="Branca A."/>
            <person name="Abraham A.L."/>
            <person name="Ceppi M."/>
            <person name="Conseiller E."/>
            <person name="Debuchy R."/>
            <person name="Malagnac F."/>
            <person name="Goarin A."/>
            <person name="Silar P."/>
            <person name="Lacoste S."/>
            <person name="Sallet E."/>
            <person name="Bensimon A."/>
            <person name="Giraud T."/>
            <person name="Brygoo Y."/>
        </authorList>
    </citation>
    <scope>NUCLEOTIDE SEQUENCE [LARGE SCALE GENOMIC DNA]</scope>
    <source>
        <strain evidence="12">FM 013</strain>
    </source>
</reference>
<dbReference type="AlphaFoldDB" id="A0A0G4P797"/>
<dbReference type="SUPFAM" id="SSF48264">
    <property type="entry name" value="Cytochrome P450"/>
    <property type="match status" value="1"/>
</dbReference>
<dbReference type="InterPro" id="IPR036396">
    <property type="entry name" value="Cyt_P450_sf"/>
</dbReference>
<keyword evidence="12" id="KW-1185">Reference proteome</keyword>
<dbReference type="InterPro" id="IPR017972">
    <property type="entry name" value="Cyt_P450_CS"/>
</dbReference>
<gene>
    <name evidence="11" type="ORF">PCAMFM013_S007g000172</name>
</gene>
<protein>
    <submittedName>
        <fullName evidence="11">Cytochrome P450</fullName>
    </submittedName>
</protein>
<feature type="binding site" description="axial binding residue" evidence="8">
    <location>
        <position position="443"/>
    </location>
    <ligand>
        <name>heme</name>
        <dbReference type="ChEBI" id="CHEBI:30413"/>
    </ligand>
    <ligandPart>
        <name>Fe</name>
        <dbReference type="ChEBI" id="CHEBI:18248"/>
    </ligandPart>
</feature>
<evidence type="ECO:0000256" key="10">
    <source>
        <dbReference type="SAM" id="Phobius"/>
    </source>
</evidence>
<evidence type="ECO:0000256" key="5">
    <source>
        <dbReference type="ARBA" id="ARBA00023002"/>
    </source>
</evidence>
<keyword evidence="10" id="KW-0812">Transmembrane</keyword>
<evidence type="ECO:0000256" key="9">
    <source>
        <dbReference type="RuleBase" id="RU000461"/>
    </source>
</evidence>
<keyword evidence="6 8" id="KW-0408">Iron</keyword>
<evidence type="ECO:0000256" key="3">
    <source>
        <dbReference type="ARBA" id="ARBA00022617"/>
    </source>
</evidence>
<keyword evidence="10" id="KW-1133">Transmembrane helix</keyword>
<name>A0A0G4P797_PENC3</name>
<evidence type="ECO:0000256" key="8">
    <source>
        <dbReference type="PIRSR" id="PIRSR602401-1"/>
    </source>
</evidence>
<dbReference type="InterPro" id="IPR050364">
    <property type="entry name" value="Cytochrome_P450_fung"/>
</dbReference>
<dbReference type="PANTHER" id="PTHR46300">
    <property type="entry name" value="P450, PUTATIVE (EUROFUNG)-RELATED-RELATED"/>
    <property type="match status" value="1"/>
</dbReference>
<dbReference type="EMBL" id="HG793140">
    <property type="protein sequence ID" value="CRL22191.1"/>
    <property type="molecule type" value="Genomic_DNA"/>
</dbReference>
<dbReference type="Proteomes" id="UP000053732">
    <property type="component" value="Unassembled WGS sequence"/>
</dbReference>
<dbReference type="PANTHER" id="PTHR46300:SF1">
    <property type="entry name" value="P450, PUTATIVE (EUROFUNG)-RELATED"/>
    <property type="match status" value="1"/>
</dbReference>